<evidence type="ECO:0000256" key="5">
    <source>
        <dbReference type="ARBA" id="ARBA00023242"/>
    </source>
</evidence>
<dbReference type="RefSeq" id="XP_043004708.1">
    <property type="nucleotide sequence ID" value="XM_043157341.1"/>
</dbReference>
<dbReference type="SUPFAM" id="SSF69572">
    <property type="entry name" value="Activating enzymes of the ubiquitin-like proteins"/>
    <property type="match status" value="1"/>
</dbReference>
<dbReference type="GO" id="GO:0031510">
    <property type="term" value="C:SUMO activating enzyme complex"/>
    <property type="evidence" value="ECO:0007669"/>
    <property type="project" value="TreeGrafter"/>
</dbReference>
<dbReference type="InterPro" id="IPR000594">
    <property type="entry name" value="ThiF_NAD_FAD-bd"/>
</dbReference>
<evidence type="ECO:0000313" key="9">
    <source>
        <dbReference type="Proteomes" id="UP001049176"/>
    </source>
</evidence>
<dbReference type="Pfam" id="PF00899">
    <property type="entry name" value="ThiF"/>
    <property type="match status" value="1"/>
</dbReference>
<dbReference type="InterPro" id="IPR000011">
    <property type="entry name" value="UBQ/SUMO-activ_enz_E1-like"/>
</dbReference>
<evidence type="ECO:0000256" key="3">
    <source>
        <dbReference type="ARBA" id="ARBA00005673"/>
    </source>
</evidence>
<gene>
    <name evidence="8" type="ORF">E1B28_012252</name>
</gene>
<dbReference type="EMBL" id="CM032188">
    <property type="protein sequence ID" value="KAG7088237.1"/>
    <property type="molecule type" value="Genomic_DNA"/>
</dbReference>
<evidence type="ECO:0000256" key="2">
    <source>
        <dbReference type="ARBA" id="ARBA00004718"/>
    </source>
</evidence>
<feature type="domain" description="THIF-type NAD/FAD binding fold" evidence="7">
    <location>
        <begin position="18"/>
        <end position="318"/>
    </location>
</feature>
<dbReference type="PRINTS" id="PR01849">
    <property type="entry name" value="UBIQUITINACT"/>
</dbReference>
<comment type="pathway">
    <text evidence="2">Protein modification; protein sumoylation.</text>
</comment>
<dbReference type="GO" id="GO:0005737">
    <property type="term" value="C:cytoplasm"/>
    <property type="evidence" value="ECO:0007669"/>
    <property type="project" value="TreeGrafter"/>
</dbReference>
<evidence type="ECO:0000256" key="4">
    <source>
        <dbReference type="ARBA" id="ARBA00022786"/>
    </source>
</evidence>
<dbReference type="InterPro" id="IPR035985">
    <property type="entry name" value="Ubiquitin-activating_enz"/>
</dbReference>
<sequence>MSAAGQVTEFTEEEQGRYDRQIRLWGVEAQQRMRNATILVVGLKGTATETIKNIVLAGIGRLIIVDGDDVKEDDLGAGFFFREEDVGRKRVDAAKPRIESLNPLVTVTTIPTFSAVDAQSFETTILEYNVHLICVTDWDRDGLIQMNNVCRRVGRFFYAGGTYGLLGYIFCDLGDYDSVSPSGKVRTSYAPLDSALRHRWTSLTRRQTKELNPAVVFLVLGIWQYQSAHNGDLPQREEESEEVQRIADALVQEADVNRQVLTSVGREFVSSTLPTTPHEFSPICAVIGGMLGQDVLKALGGRDPPIANLFVFDGNTGGGSVVRMGM</sequence>
<comment type="caution">
    <text evidence="8">The sequence shown here is derived from an EMBL/GenBank/DDBJ whole genome shotgun (WGS) entry which is preliminary data.</text>
</comment>
<keyword evidence="4" id="KW-0833">Ubl conjugation pathway</keyword>
<comment type="subcellular location">
    <subcellularLocation>
        <location evidence="1">Nucleus</location>
    </subcellularLocation>
</comment>
<dbReference type="PANTHER" id="PTHR10953">
    <property type="entry name" value="UBIQUITIN-ACTIVATING ENZYME E1"/>
    <property type="match status" value="1"/>
</dbReference>
<dbReference type="GO" id="GO:0016925">
    <property type="term" value="P:protein sumoylation"/>
    <property type="evidence" value="ECO:0007669"/>
    <property type="project" value="TreeGrafter"/>
</dbReference>
<evidence type="ECO:0000313" key="8">
    <source>
        <dbReference type="EMBL" id="KAG7088237.1"/>
    </source>
</evidence>
<name>A0A9P7RRR9_9AGAR</name>
<dbReference type="Gene3D" id="3.40.50.720">
    <property type="entry name" value="NAD(P)-binding Rossmann-like Domain"/>
    <property type="match status" value="1"/>
</dbReference>
<keyword evidence="9" id="KW-1185">Reference proteome</keyword>
<keyword evidence="5" id="KW-0539">Nucleus</keyword>
<dbReference type="OrthoDB" id="1708823at2759"/>
<dbReference type="InterPro" id="IPR045886">
    <property type="entry name" value="ThiF/MoeB/HesA"/>
</dbReference>
<dbReference type="PANTHER" id="PTHR10953:SF162">
    <property type="entry name" value="SUMO-ACTIVATING ENZYME SUBUNIT 1"/>
    <property type="match status" value="1"/>
</dbReference>
<evidence type="ECO:0000256" key="1">
    <source>
        <dbReference type="ARBA" id="ARBA00004123"/>
    </source>
</evidence>
<dbReference type="Proteomes" id="UP001049176">
    <property type="component" value="Chromosome 8"/>
</dbReference>
<reference evidence="8" key="1">
    <citation type="journal article" date="2021" name="Genome Biol. Evol.">
        <title>The assembled and annotated genome of the fairy-ring fungus Marasmius oreades.</title>
        <authorList>
            <person name="Hiltunen M."/>
            <person name="Ament-Velasquez S.L."/>
            <person name="Johannesson H."/>
        </authorList>
    </citation>
    <scope>NUCLEOTIDE SEQUENCE</scope>
    <source>
        <strain evidence="8">03SP1</strain>
    </source>
</reference>
<dbReference type="GO" id="GO:0019948">
    <property type="term" value="F:SUMO activating enzyme activity"/>
    <property type="evidence" value="ECO:0007669"/>
    <property type="project" value="TreeGrafter"/>
</dbReference>
<evidence type="ECO:0000256" key="6">
    <source>
        <dbReference type="ARBA" id="ARBA00044354"/>
    </source>
</evidence>
<accession>A0A9P7RRR9</accession>
<organism evidence="8 9">
    <name type="scientific">Marasmius oreades</name>
    <name type="common">fairy-ring Marasmius</name>
    <dbReference type="NCBI Taxonomy" id="181124"/>
    <lineage>
        <taxon>Eukaryota</taxon>
        <taxon>Fungi</taxon>
        <taxon>Dikarya</taxon>
        <taxon>Basidiomycota</taxon>
        <taxon>Agaricomycotina</taxon>
        <taxon>Agaricomycetes</taxon>
        <taxon>Agaricomycetidae</taxon>
        <taxon>Agaricales</taxon>
        <taxon>Marasmiineae</taxon>
        <taxon>Marasmiaceae</taxon>
        <taxon>Marasmius</taxon>
    </lineage>
</organism>
<comment type="similarity">
    <text evidence="3">Belongs to the ubiquitin-activating E1 family.</text>
</comment>
<protein>
    <recommendedName>
        <fullName evidence="6">Ubiquitin-like 1-activating enzyme E1A</fullName>
    </recommendedName>
</protein>
<dbReference type="AlphaFoldDB" id="A0A9P7RRR9"/>
<dbReference type="KEGG" id="more:E1B28_012252"/>
<evidence type="ECO:0000259" key="7">
    <source>
        <dbReference type="Pfam" id="PF00899"/>
    </source>
</evidence>
<proteinExistence type="inferred from homology"/>
<dbReference type="GeneID" id="66081327"/>